<name>A0A1I4R8I6_9HYPH</name>
<dbReference type="EMBL" id="FOTK01000034">
    <property type="protein sequence ID" value="SFM48612.1"/>
    <property type="molecule type" value="Genomic_DNA"/>
</dbReference>
<dbReference type="STRING" id="582667.SAMN05192568_10348"/>
<gene>
    <name evidence="1" type="ORF">SAMN05192568_10348</name>
</gene>
<evidence type="ECO:0000313" key="2">
    <source>
        <dbReference type="Proteomes" id="UP000199048"/>
    </source>
</evidence>
<keyword evidence="2" id="KW-1185">Reference proteome</keyword>
<evidence type="ECO:0000313" key="1">
    <source>
        <dbReference type="EMBL" id="SFM48612.1"/>
    </source>
</evidence>
<protein>
    <submittedName>
        <fullName evidence="1">Uncharacterized protein</fullName>
    </submittedName>
</protein>
<dbReference type="RefSeq" id="WP_244537302.1">
    <property type="nucleotide sequence ID" value="NZ_FOTK01000034.1"/>
</dbReference>
<accession>A0A1I4R8I6</accession>
<sequence>MLRLPPRFAGIILAFAPLFVHRSWRHAQNLLVGAILTPGQRTVTSVVRIMGRAQERRFVNVHRILKPRPTFADALATVRCAIWRERTLATSPCRRA</sequence>
<organism evidence="1 2">
    <name type="scientific">Methylobacterium pseudosasicola</name>
    <dbReference type="NCBI Taxonomy" id="582667"/>
    <lineage>
        <taxon>Bacteria</taxon>
        <taxon>Pseudomonadati</taxon>
        <taxon>Pseudomonadota</taxon>
        <taxon>Alphaproteobacteria</taxon>
        <taxon>Hyphomicrobiales</taxon>
        <taxon>Methylobacteriaceae</taxon>
        <taxon>Methylobacterium</taxon>
    </lineage>
</organism>
<dbReference type="AlphaFoldDB" id="A0A1I4R8I6"/>
<reference evidence="2" key="1">
    <citation type="submission" date="2016-10" db="EMBL/GenBank/DDBJ databases">
        <authorList>
            <person name="Varghese N."/>
            <person name="Submissions S."/>
        </authorList>
    </citation>
    <scope>NUCLEOTIDE SEQUENCE [LARGE SCALE GENOMIC DNA]</scope>
    <source>
        <strain evidence="2">BL36</strain>
    </source>
</reference>
<dbReference type="Proteomes" id="UP000199048">
    <property type="component" value="Unassembled WGS sequence"/>
</dbReference>
<proteinExistence type="predicted"/>